<proteinExistence type="predicted"/>
<dbReference type="PANTHER" id="PTHR43280">
    <property type="entry name" value="ARAC-FAMILY TRANSCRIPTIONAL REGULATOR"/>
    <property type="match status" value="1"/>
</dbReference>
<dbReference type="SUPFAM" id="SSF46689">
    <property type="entry name" value="Homeodomain-like"/>
    <property type="match status" value="1"/>
</dbReference>
<dbReference type="InterPro" id="IPR018060">
    <property type="entry name" value="HTH_AraC"/>
</dbReference>
<dbReference type="InterPro" id="IPR009057">
    <property type="entry name" value="Homeodomain-like_sf"/>
</dbReference>
<gene>
    <name evidence="6" type="ORF">LEP1GSC193_0364</name>
</gene>
<evidence type="ECO:0000256" key="4">
    <source>
        <dbReference type="SAM" id="Phobius"/>
    </source>
</evidence>
<dbReference type="Proteomes" id="UP000015445">
    <property type="component" value="Unassembled WGS sequence"/>
</dbReference>
<evidence type="ECO:0000313" key="7">
    <source>
        <dbReference type="Proteomes" id="UP000015445"/>
    </source>
</evidence>
<feature type="transmembrane region" description="Helical" evidence="4">
    <location>
        <begin position="118"/>
        <end position="137"/>
    </location>
</feature>
<dbReference type="PROSITE" id="PS01124">
    <property type="entry name" value="HTH_ARAC_FAMILY_2"/>
    <property type="match status" value="1"/>
</dbReference>
<dbReference type="PANTHER" id="PTHR43280:SF29">
    <property type="entry name" value="ARAC-FAMILY TRANSCRIPTIONAL REGULATOR"/>
    <property type="match status" value="1"/>
</dbReference>
<keyword evidence="4" id="KW-1133">Transmembrane helix</keyword>
<keyword evidence="3" id="KW-0804">Transcription</keyword>
<keyword evidence="1" id="KW-0805">Transcription regulation</keyword>
<dbReference type="Pfam" id="PF12833">
    <property type="entry name" value="HTH_18"/>
    <property type="match status" value="1"/>
</dbReference>
<feature type="transmembrane region" description="Helical" evidence="4">
    <location>
        <begin position="149"/>
        <end position="167"/>
    </location>
</feature>
<dbReference type="RefSeq" id="WP_021064354.1">
    <property type="nucleotide sequence ID" value="NZ_AOHD02000007.1"/>
</dbReference>
<name>T0HEH3_9LEPT</name>
<evidence type="ECO:0000256" key="2">
    <source>
        <dbReference type="ARBA" id="ARBA00023125"/>
    </source>
</evidence>
<dbReference type="AlphaFoldDB" id="T0HEH3"/>
<dbReference type="PROSITE" id="PS00041">
    <property type="entry name" value="HTH_ARAC_FAMILY_1"/>
    <property type="match status" value="1"/>
</dbReference>
<keyword evidence="4" id="KW-0812">Transmembrane</keyword>
<keyword evidence="2" id="KW-0238">DNA-binding</keyword>
<feature type="transmembrane region" description="Helical" evidence="4">
    <location>
        <begin position="87"/>
        <end position="103"/>
    </location>
</feature>
<feature type="transmembrane region" description="Helical" evidence="4">
    <location>
        <begin position="235"/>
        <end position="251"/>
    </location>
</feature>
<dbReference type="GO" id="GO:0003700">
    <property type="term" value="F:DNA-binding transcription factor activity"/>
    <property type="evidence" value="ECO:0007669"/>
    <property type="project" value="InterPro"/>
</dbReference>
<sequence length="396" mass="45838">MIRLKRQEIYIKLLLEFINSLASPYEKDRRFCIFLSFDRLKEFTLNLFRFCKLDFVKSSWKRLGILKKRCFHFWSRTDKDRSSNEDIIFPALLFLIGASTVLWEEALQEKDPINQLKLISLIYGLQIFSFLLLRPVLRSILRIGLSFSFLKYILFAVFVSITFLISFEEFWTLAFYGGIITFAVALFQSLETSFIIFKQKLTFRLYYISVIPLSMGFIFFGNMISNLFLNVNLNYLSYLVYGIVLIFLYHINSKTSVASILPKQPAPTDAVKQGSQLLKEIDISNVEEKLNSFIEAKQYRDSNFRLSDLSLHLGISLHQTSCYLTPLVKGISFNDFINHFRIEEAKRIILKSNHNINLNDIALASGFNSYTSFHRSFKKITGISPSRFGKASGGAP</sequence>
<dbReference type="SMART" id="SM00342">
    <property type="entry name" value="HTH_ARAC"/>
    <property type="match status" value="1"/>
</dbReference>
<dbReference type="InterPro" id="IPR018062">
    <property type="entry name" value="HTH_AraC-typ_CS"/>
</dbReference>
<protein>
    <submittedName>
        <fullName evidence="6">Transcriptional regulator, AraC family</fullName>
    </submittedName>
</protein>
<feature type="domain" description="HTH araC/xylS-type" evidence="5">
    <location>
        <begin position="288"/>
        <end position="391"/>
    </location>
</feature>
<evidence type="ECO:0000313" key="6">
    <source>
        <dbReference type="EMBL" id="EQA82138.1"/>
    </source>
</evidence>
<dbReference type="EMBL" id="AOHD02000007">
    <property type="protein sequence ID" value="EQA82138.1"/>
    <property type="molecule type" value="Genomic_DNA"/>
</dbReference>
<evidence type="ECO:0000256" key="1">
    <source>
        <dbReference type="ARBA" id="ARBA00023015"/>
    </source>
</evidence>
<evidence type="ECO:0000256" key="3">
    <source>
        <dbReference type="ARBA" id="ARBA00023163"/>
    </source>
</evidence>
<feature type="transmembrane region" description="Helical" evidence="4">
    <location>
        <begin position="173"/>
        <end position="197"/>
    </location>
</feature>
<evidence type="ECO:0000259" key="5">
    <source>
        <dbReference type="PROSITE" id="PS01124"/>
    </source>
</evidence>
<feature type="transmembrane region" description="Helical" evidence="4">
    <location>
        <begin position="204"/>
        <end position="229"/>
    </location>
</feature>
<reference evidence="6" key="1">
    <citation type="submission" date="2013-05" db="EMBL/GenBank/DDBJ databases">
        <authorList>
            <person name="Harkins D.M."/>
            <person name="Durkin A.S."/>
            <person name="Brinkac L.M."/>
            <person name="Haft D.H."/>
            <person name="Selengut J.D."/>
            <person name="Sanka R."/>
            <person name="DePew J."/>
            <person name="Purushe J."/>
            <person name="Galloway R.L."/>
            <person name="Vinetz J.M."/>
            <person name="Sutton G.G."/>
            <person name="Nierman W.C."/>
            <person name="Fouts D.E."/>
        </authorList>
    </citation>
    <scope>NUCLEOTIDE SEQUENCE [LARGE SCALE GENOMIC DNA]</scope>
    <source>
        <strain evidence="6">80-412</strain>
    </source>
</reference>
<dbReference type="Gene3D" id="1.10.10.60">
    <property type="entry name" value="Homeodomain-like"/>
    <property type="match status" value="1"/>
</dbReference>
<organism evidence="6 7">
    <name type="scientific">Leptospira alstonii serovar Pingchang str. 80-412</name>
    <dbReference type="NCBI Taxonomy" id="1218564"/>
    <lineage>
        <taxon>Bacteria</taxon>
        <taxon>Pseudomonadati</taxon>
        <taxon>Spirochaetota</taxon>
        <taxon>Spirochaetia</taxon>
        <taxon>Leptospirales</taxon>
        <taxon>Leptospiraceae</taxon>
        <taxon>Leptospira</taxon>
    </lineage>
</organism>
<keyword evidence="7" id="KW-1185">Reference proteome</keyword>
<comment type="caution">
    <text evidence="6">The sequence shown here is derived from an EMBL/GenBank/DDBJ whole genome shotgun (WGS) entry which is preliminary data.</text>
</comment>
<accession>T0HEH3</accession>
<keyword evidence="4" id="KW-0472">Membrane</keyword>
<dbReference type="GO" id="GO:0043565">
    <property type="term" value="F:sequence-specific DNA binding"/>
    <property type="evidence" value="ECO:0007669"/>
    <property type="project" value="InterPro"/>
</dbReference>